<evidence type="ECO:0000313" key="2">
    <source>
        <dbReference type="Proteomes" id="UP001066276"/>
    </source>
</evidence>
<reference evidence="1" key="1">
    <citation type="journal article" date="2022" name="bioRxiv">
        <title>Sequencing and chromosome-scale assembly of the giantPleurodeles waltlgenome.</title>
        <authorList>
            <person name="Brown T."/>
            <person name="Elewa A."/>
            <person name="Iarovenko S."/>
            <person name="Subramanian E."/>
            <person name="Araus A.J."/>
            <person name="Petzold A."/>
            <person name="Susuki M."/>
            <person name="Suzuki K.-i.T."/>
            <person name="Hayashi T."/>
            <person name="Toyoda A."/>
            <person name="Oliveira C."/>
            <person name="Osipova E."/>
            <person name="Leigh N.D."/>
            <person name="Simon A."/>
            <person name="Yun M.H."/>
        </authorList>
    </citation>
    <scope>NUCLEOTIDE SEQUENCE</scope>
    <source>
        <strain evidence="1">20211129_DDA</strain>
        <tissue evidence="1">Liver</tissue>
    </source>
</reference>
<dbReference type="AlphaFoldDB" id="A0AAV7T3B7"/>
<evidence type="ECO:0000313" key="1">
    <source>
        <dbReference type="EMBL" id="KAJ1170864.1"/>
    </source>
</evidence>
<organism evidence="1 2">
    <name type="scientific">Pleurodeles waltl</name>
    <name type="common">Iberian ribbed newt</name>
    <dbReference type="NCBI Taxonomy" id="8319"/>
    <lineage>
        <taxon>Eukaryota</taxon>
        <taxon>Metazoa</taxon>
        <taxon>Chordata</taxon>
        <taxon>Craniata</taxon>
        <taxon>Vertebrata</taxon>
        <taxon>Euteleostomi</taxon>
        <taxon>Amphibia</taxon>
        <taxon>Batrachia</taxon>
        <taxon>Caudata</taxon>
        <taxon>Salamandroidea</taxon>
        <taxon>Salamandridae</taxon>
        <taxon>Pleurodelinae</taxon>
        <taxon>Pleurodeles</taxon>
    </lineage>
</organism>
<gene>
    <name evidence="1" type="ORF">NDU88_002735</name>
</gene>
<proteinExistence type="predicted"/>
<accession>A0AAV7T3B7</accession>
<dbReference type="EMBL" id="JANPWB010000007">
    <property type="protein sequence ID" value="KAJ1170864.1"/>
    <property type="molecule type" value="Genomic_DNA"/>
</dbReference>
<name>A0AAV7T3B7_PLEWA</name>
<comment type="caution">
    <text evidence="1">The sequence shown here is derived from an EMBL/GenBank/DDBJ whole genome shotgun (WGS) entry which is preliminary data.</text>
</comment>
<protein>
    <submittedName>
        <fullName evidence="1">Uncharacterized protein</fullName>
    </submittedName>
</protein>
<sequence>MALDADNNTCHMATDLQDTVFVARIVAGDVVAIDVMYYLNCFSVFQTAHQSFMKKNKNADGGQMEEKKIEAQAFIEFINFIENSVEDDDFCFKLSELHHKYADGLVACGFPKIKKVGFKEQVFSYFPKGQVQNDGKHAVLIFE</sequence>
<dbReference type="Proteomes" id="UP001066276">
    <property type="component" value="Chromosome 4_1"/>
</dbReference>
<keyword evidence="2" id="KW-1185">Reference proteome</keyword>